<organism evidence="2 3">
    <name type="scientific">Parascedosporium putredinis</name>
    <dbReference type="NCBI Taxonomy" id="1442378"/>
    <lineage>
        <taxon>Eukaryota</taxon>
        <taxon>Fungi</taxon>
        <taxon>Dikarya</taxon>
        <taxon>Ascomycota</taxon>
        <taxon>Pezizomycotina</taxon>
        <taxon>Sordariomycetes</taxon>
        <taxon>Hypocreomycetidae</taxon>
        <taxon>Microascales</taxon>
        <taxon>Microascaceae</taxon>
        <taxon>Parascedosporium</taxon>
    </lineage>
</organism>
<protein>
    <recommendedName>
        <fullName evidence="4">Cysteine-rich transmembrane CYSTM domain-containing protein</fullName>
    </recommendedName>
</protein>
<dbReference type="Proteomes" id="UP000838763">
    <property type="component" value="Unassembled WGS sequence"/>
</dbReference>
<dbReference type="AlphaFoldDB" id="A0A9P1H7I3"/>
<proteinExistence type="predicted"/>
<keyword evidence="3" id="KW-1185">Reference proteome</keyword>
<evidence type="ECO:0008006" key="4">
    <source>
        <dbReference type="Google" id="ProtNLM"/>
    </source>
</evidence>
<feature type="compositionally biased region" description="Low complexity" evidence="1">
    <location>
        <begin position="16"/>
        <end position="37"/>
    </location>
</feature>
<evidence type="ECO:0000313" key="3">
    <source>
        <dbReference type="Proteomes" id="UP000838763"/>
    </source>
</evidence>
<comment type="caution">
    <text evidence="2">The sequence shown here is derived from an EMBL/GenBank/DDBJ whole genome shotgun (WGS) entry which is preliminary data.</text>
</comment>
<reference evidence="2" key="1">
    <citation type="submission" date="2022-11" db="EMBL/GenBank/DDBJ databases">
        <authorList>
            <person name="Scott C."/>
            <person name="Bruce N."/>
        </authorList>
    </citation>
    <scope>NUCLEOTIDE SEQUENCE</scope>
</reference>
<evidence type="ECO:0000256" key="1">
    <source>
        <dbReference type="SAM" id="MobiDB-lite"/>
    </source>
</evidence>
<feature type="region of interest" description="Disordered" evidence="1">
    <location>
        <begin position="1"/>
        <end position="74"/>
    </location>
</feature>
<gene>
    <name evidence="2" type="ORF">PPNO1_LOCUS6388</name>
</gene>
<accession>A0A9P1H7I3</accession>
<name>A0A9P1H7I3_9PEZI</name>
<feature type="compositionally biased region" description="Pro residues" evidence="1">
    <location>
        <begin position="41"/>
        <end position="52"/>
    </location>
</feature>
<sequence length="92" mass="10163">MSAAEYYNVGPDYHRQQPQQQYQSPPPQIYAQPQYPQASHGPPPQVYYPPQQPMQIPAQPQHPPKKSSGGGVDEACECCPSRIVDMALNVGS</sequence>
<evidence type="ECO:0000313" key="2">
    <source>
        <dbReference type="EMBL" id="CAI4216740.1"/>
    </source>
</evidence>
<dbReference type="EMBL" id="CALLCH030000015">
    <property type="protein sequence ID" value="CAI4216740.1"/>
    <property type="molecule type" value="Genomic_DNA"/>
</dbReference>